<proteinExistence type="inferred from homology"/>
<dbReference type="InterPro" id="IPR003395">
    <property type="entry name" value="RecF/RecN/SMC_N"/>
</dbReference>
<dbReference type="SUPFAM" id="SSF52540">
    <property type="entry name" value="P-loop containing nucleoside triphosphate hydrolases"/>
    <property type="match status" value="1"/>
</dbReference>
<evidence type="ECO:0000256" key="7">
    <source>
        <dbReference type="ARBA" id="ARBA00023204"/>
    </source>
</evidence>
<dbReference type="NCBIfam" id="TIGR00634">
    <property type="entry name" value="recN"/>
    <property type="match status" value="1"/>
</dbReference>
<evidence type="ECO:0000313" key="13">
    <source>
        <dbReference type="Proteomes" id="UP001296873"/>
    </source>
</evidence>
<evidence type="ECO:0000256" key="6">
    <source>
        <dbReference type="ARBA" id="ARBA00022840"/>
    </source>
</evidence>
<keyword evidence="5 9" id="KW-0227">DNA damage</keyword>
<comment type="similarity">
    <text evidence="2 9">Belongs to the RecN family.</text>
</comment>
<dbReference type="Proteomes" id="UP001296873">
    <property type="component" value="Unassembled WGS sequence"/>
</dbReference>
<keyword evidence="6" id="KW-0067">ATP-binding</keyword>
<accession>A0ABS1DB56</accession>
<name>A0ABS1DB56_9PROT</name>
<dbReference type="PIRSF" id="PIRSF003128">
    <property type="entry name" value="RecN"/>
    <property type="match status" value="1"/>
</dbReference>
<dbReference type="CDD" id="cd03241">
    <property type="entry name" value="ABC_RecN"/>
    <property type="match status" value="2"/>
</dbReference>
<evidence type="ECO:0000256" key="5">
    <source>
        <dbReference type="ARBA" id="ARBA00022763"/>
    </source>
</evidence>
<dbReference type="Gene3D" id="3.40.50.300">
    <property type="entry name" value="P-loop containing nucleotide triphosphate hydrolases"/>
    <property type="match status" value="2"/>
</dbReference>
<protein>
    <recommendedName>
        <fullName evidence="3 9">DNA repair protein RecN</fullName>
    </recommendedName>
    <alternativeName>
        <fullName evidence="8 9">Recombination protein N</fullName>
    </alternativeName>
</protein>
<feature type="domain" description="RecF/RecN/SMC N-terminal" evidence="11">
    <location>
        <begin position="12"/>
        <end position="516"/>
    </location>
</feature>
<comment type="function">
    <text evidence="1 9">May be involved in recombinational repair of damaged DNA.</text>
</comment>
<evidence type="ECO:0000256" key="3">
    <source>
        <dbReference type="ARBA" id="ARBA00021315"/>
    </source>
</evidence>
<dbReference type="EMBL" id="NRRL01000002">
    <property type="protein sequence ID" value="MBK1666828.1"/>
    <property type="molecule type" value="Genomic_DNA"/>
</dbReference>
<evidence type="ECO:0000256" key="9">
    <source>
        <dbReference type="PIRNR" id="PIRNR003128"/>
    </source>
</evidence>
<evidence type="ECO:0000259" key="11">
    <source>
        <dbReference type="Pfam" id="PF02463"/>
    </source>
</evidence>
<keyword evidence="4" id="KW-0547">Nucleotide-binding</keyword>
<dbReference type="InterPro" id="IPR027417">
    <property type="entry name" value="P-loop_NTPase"/>
</dbReference>
<dbReference type="RefSeq" id="WP_200338884.1">
    <property type="nucleotide sequence ID" value="NZ_NRRL01000002.1"/>
</dbReference>
<dbReference type="Pfam" id="PF02463">
    <property type="entry name" value="SMC_N"/>
    <property type="match status" value="1"/>
</dbReference>
<comment type="caution">
    <text evidence="12">The sequence shown here is derived from an EMBL/GenBank/DDBJ whole genome shotgun (WGS) entry which is preliminary data.</text>
</comment>
<keyword evidence="10" id="KW-0175">Coiled coil</keyword>
<evidence type="ECO:0000256" key="10">
    <source>
        <dbReference type="SAM" id="Coils"/>
    </source>
</evidence>
<dbReference type="PANTHER" id="PTHR11059:SF0">
    <property type="entry name" value="DNA REPAIR PROTEIN RECN"/>
    <property type="match status" value="1"/>
</dbReference>
<reference evidence="12 13" key="1">
    <citation type="journal article" date="2020" name="Microorganisms">
        <title>Osmotic Adaptation and Compatible Solute Biosynthesis of Phototrophic Bacteria as Revealed from Genome Analyses.</title>
        <authorList>
            <person name="Imhoff J.F."/>
            <person name="Rahn T."/>
            <person name="Kunzel S."/>
            <person name="Keller A."/>
            <person name="Neulinger S.C."/>
        </authorList>
    </citation>
    <scope>NUCLEOTIDE SEQUENCE [LARGE SCALE GENOMIC DNA]</scope>
    <source>
        <strain evidence="12 13">DSM 9895</strain>
    </source>
</reference>
<sequence>MLRSLAIRDVVLIHRLQLEFTPGLCALTGETGAGKSILLDSLGLALGNRADSGLLRPGADQAKVAASFDISDSHPVRAVLDDHDVEIDDDQLVMRRVLSKDGRGRAYVNDQPVSVTLLRRLADHLVEIQGQFEQRGLLNQANHRGLLDAYGGLQDRARQVAARYQEWRTALDTYRSAQAELEQAQQDEAYLRHEVDELDQLQPAPGEEQQLADQRNRLMNAEKLVDAFNAAEAELTGSEQGRGAEDSLAGARRALERIADQGGDDIRAALDALDRAMSETEDALARLRSLSSEIELDSGRQQEIEERYFALKDLARKHGCEVDALPDVHARLQERLNAIDSGGEHLRELADTAEQARQTFHADAQALSQARAAAAQRLDAAINAELPPLKLEKATFKTRLQPLESEEDWGPNGIERVSFDVATNPGASPGPLNKIASGGELSRFLLALKVVLAQVSPERSLVFDEVDSGIGGAAAAAVGDRLARLSQGRQLLVVTHSPQVAARADHHFRVAKASDGEATVTDVSQLSQDQRREEIARMLSGTHVTDEARAAAAKLMGAA</sequence>
<feature type="coiled-coil region" evidence="10">
    <location>
        <begin position="174"/>
        <end position="231"/>
    </location>
</feature>
<dbReference type="InterPro" id="IPR004604">
    <property type="entry name" value="DNA_recomb/repair_RecN"/>
</dbReference>
<evidence type="ECO:0000256" key="1">
    <source>
        <dbReference type="ARBA" id="ARBA00003618"/>
    </source>
</evidence>
<dbReference type="PANTHER" id="PTHR11059">
    <property type="entry name" value="DNA REPAIR PROTEIN RECN"/>
    <property type="match status" value="1"/>
</dbReference>
<evidence type="ECO:0000256" key="2">
    <source>
        <dbReference type="ARBA" id="ARBA00009441"/>
    </source>
</evidence>
<evidence type="ECO:0000256" key="8">
    <source>
        <dbReference type="ARBA" id="ARBA00033408"/>
    </source>
</evidence>
<organism evidence="12 13">
    <name type="scientific">Rhodovibrio sodomensis</name>
    <dbReference type="NCBI Taxonomy" id="1088"/>
    <lineage>
        <taxon>Bacteria</taxon>
        <taxon>Pseudomonadati</taxon>
        <taxon>Pseudomonadota</taxon>
        <taxon>Alphaproteobacteria</taxon>
        <taxon>Rhodospirillales</taxon>
        <taxon>Rhodovibrionaceae</taxon>
        <taxon>Rhodovibrio</taxon>
    </lineage>
</organism>
<keyword evidence="13" id="KW-1185">Reference proteome</keyword>
<gene>
    <name evidence="12" type="primary">recN</name>
    <name evidence="12" type="ORF">CKO28_02065</name>
</gene>
<evidence type="ECO:0000313" key="12">
    <source>
        <dbReference type="EMBL" id="MBK1666828.1"/>
    </source>
</evidence>
<keyword evidence="7 9" id="KW-0234">DNA repair</keyword>
<evidence type="ECO:0000256" key="4">
    <source>
        <dbReference type="ARBA" id="ARBA00022741"/>
    </source>
</evidence>